<evidence type="ECO:0000313" key="5">
    <source>
        <dbReference type="EMBL" id="CAD7274322.1"/>
    </source>
</evidence>
<dbReference type="SUPFAM" id="SSF158235">
    <property type="entry name" value="SOCS box-like"/>
    <property type="match status" value="1"/>
</dbReference>
<dbReference type="SMART" id="SM00248">
    <property type="entry name" value="ANK"/>
    <property type="match status" value="9"/>
</dbReference>
<name>A0A7R9BFI7_9CRUS</name>
<reference evidence="5" key="1">
    <citation type="submission" date="2020-11" db="EMBL/GenBank/DDBJ databases">
        <authorList>
            <person name="Tran Van P."/>
        </authorList>
    </citation>
    <scope>NUCLEOTIDE SEQUENCE</scope>
</reference>
<dbReference type="Pfam" id="PF12796">
    <property type="entry name" value="Ank_2"/>
    <property type="match status" value="1"/>
</dbReference>
<dbReference type="InterPro" id="IPR036036">
    <property type="entry name" value="SOCS_box-like_dom_sf"/>
</dbReference>
<sequence>MGNLLSNFFQTGTSLLSSSNNRGVSEQTKSVVRDVFDALRANPRITAHRLEGLLMQIPKMEIDDDVLQNENFLLVNNEEGYNLLQICVGIANMDMVKWILTRNPDLNRFTQCSLPLHIACYKGLDDCVELLMKHGARIDVEARMCWPGPHLPNCEQRVNQDDLVDQQVPVTHGGPQHGFWGQQRRGCDKLQSAICYAIDGDQVETLELLMQEERKKGDNGVDVFCFWGLCSKARTTGSHGMASGPCCTLRASVGPDLLLVIWLSGGRVFAVLFDLRVVDSNPVWFSGLFCRSCTRYLVSERSEEINQCYDEYYPIHQAVLHDQRFLDLLIQCGAETTVRTATQQMTVLHILFLLGWKSAEETLSTLKLLLDHGSRDQINQADSLGNTPLHALIVRCALEESRYGYAYDSPIQPWNKWDMLHLVRFLLQNGAGPSINQAGNSALACVFQKVRDWEFRYELLDMLLQHKGDPNVVGRDGSVPLMVCLVPLINKDSPQHFTHTMKVFYLNCVKLMCKKGANPNCCTRSNLSPLHVLMFSVSENLTLRWNEEKNESFQFLQDLLIVLLEHGLDPNVRFSQRNPHVLFALVEMASRNARNPPDLHPVCELTRTLLLYGANPNACCHLPQLGECQLPPPAVVAGRPKESSFLKRLHQGGHYALVTYVQWLLKKGDAFLVGGPAEEVEHYMRLVNLYYASMSHQDLSRCLKALQNVASLAPATKGTAFLASRLRQLHSTPRSLKMNCRVVIYKSLNRKPGVNASRLPLPTSLKEYICALDPR</sequence>
<evidence type="ECO:0000256" key="1">
    <source>
        <dbReference type="ARBA" id="ARBA00022737"/>
    </source>
</evidence>
<dbReference type="SUPFAM" id="SSF48403">
    <property type="entry name" value="Ankyrin repeat"/>
    <property type="match status" value="1"/>
</dbReference>
<keyword evidence="6" id="KW-1185">Reference proteome</keyword>
<dbReference type="InterPro" id="IPR001496">
    <property type="entry name" value="SOCS_box"/>
</dbReference>
<feature type="domain" description="SOCS box" evidence="4">
    <location>
        <begin position="721"/>
        <end position="775"/>
    </location>
</feature>
<dbReference type="Gene3D" id="1.25.40.20">
    <property type="entry name" value="Ankyrin repeat-containing domain"/>
    <property type="match status" value="2"/>
</dbReference>
<evidence type="ECO:0000256" key="2">
    <source>
        <dbReference type="ARBA" id="ARBA00023043"/>
    </source>
</evidence>
<dbReference type="SMART" id="SM00969">
    <property type="entry name" value="SOCS_box"/>
    <property type="match status" value="1"/>
</dbReference>
<feature type="repeat" description="ANK" evidence="3">
    <location>
        <begin position="111"/>
        <end position="143"/>
    </location>
</feature>
<organism evidence="5">
    <name type="scientific">Notodromas monacha</name>
    <dbReference type="NCBI Taxonomy" id="399045"/>
    <lineage>
        <taxon>Eukaryota</taxon>
        <taxon>Metazoa</taxon>
        <taxon>Ecdysozoa</taxon>
        <taxon>Arthropoda</taxon>
        <taxon>Crustacea</taxon>
        <taxon>Oligostraca</taxon>
        <taxon>Ostracoda</taxon>
        <taxon>Podocopa</taxon>
        <taxon>Podocopida</taxon>
        <taxon>Cypridocopina</taxon>
        <taxon>Cypridoidea</taxon>
        <taxon>Cyprididae</taxon>
        <taxon>Notodromas</taxon>
    </lineage>
</organism>
<dbReference type="AlphaFoldDB" id="A0A7R9BFI7"/>
<protein>
    <recommendedName>
        <fullName evidence="4">SOCS box domain-containing protein</fullName>
    </recommendedName>
</protein>
<dbReference type="PROSITE" id="PS50088">
    <property type="entry name" value="ANK_REPEAT"/>
    <property type="match status" value="1"/>
</dbReference>
<dbReference type="OrthoDB" id="3246549at2759"/>
<dbReference type="GO" id="GO:0035556">
    <property type="term" value="P:intracellular signal transduction"/>
    <property type="evidence" value="ECO:0007669"/>
    <property type="project" value="InterPro"/>
</dbReference>
<dbReference type="PROSITE" id="PS50225">
    <property type="entry name" value="SOCS"/>
    <property type="match status" value="1"/>
</dbReference>
<dbReference type="Pfam" id="PF07525">
    <property type="entry name" value="SOCS_box"/>
    <property type="match status" value="1"/>
</dbReference>
<dbReference type="EMBL" id="CAJPEX010000234">
    <property type="protein sequence ID" value="CAG0914474.1"/>
    <property type="molecule type" value="Genomic_DNA"/>
</dbReference>
<dbReference type="Gene3D" id="1.10.750.20">
    <property type="entry name" value="SOCS box"/>
    <property type="match status" value="1"/>
</dbReference>
<dbReference type="PANTHER" id="PTHR24198:SF165">
    <property type="entry name" value="ANKYRIN REPEAT-CONTAINING PROTEIN-RELATED"/>
    <property type="match status" value="1"/>
</dbReference>
<dbReference type="InterPro" id="IPR036770">
    <property type="entry name" value="Ankyrin_rpt-contain_sf"/>
</dbReference>
<dbReference type="EMBL" id="OA882271">
    <property type="protein sequence ID" value="CAD7274322.1"/>
    <property type="molecule type" value="Genomic_DNA"/>
</dbReference>
<dbReference type="InterPro" id="IPR002110">
    <property type="entry name" value="Ankyrin_rpt"/>
</dbReference>
<proteinExistence type="predicted"/>
<evidence type="ECO:0000313" key="6">
    <source>
        <dbReference type="Proteomes" id="UP000678499"/>
    </source>
</evidence>
<dbReference type="Proteomes" id="UP000678499">
    <property type="component" value="Unassembled WGS sequence"/>
</dbReference>
<evidence type="ECO:0000259" key="4">
    <source>
        <dbReference type="PROSITE" id="PS50225"/>
    </source>
</evidence>
<dbReference type="PANTHER" id="PTHR24198">
    <property type="entry name" value="ANKYRIN REPEAT AND PROTEIN KINASE DOMAIN-CONTAINING PROTEIN"/>
    <property type="match status" value="1"/>
</dbReference>
<evidence type="ECO:0000256" key="3">
    <source>
        <dbReference type="PROSITE-ProRule" id="PRU00023"/>
    </source>
</evidence>
<gene>
    <name evidence="5" type="ORF">NMOB1V02_LOCUS2163</name>
</gene>
<keyword evidence="2 3" id="KW-0040">ANK repeat</keyword>
<accession>A0A7R9BFI7</accession>
<keyword evidence="1" id="KW-0677">Repeat</keyword>
<dbReference type="PROSITE" id="PS50297">
    <property type="entry name" value="ANK_REP_REGION"/>
    <property type="match status" value="1"/>
</dbReference>